<evidence type="ECO:0000256" key="2">
    <source>
        <dbReference type="SAM" id="Phobius"/>
    </source>
</evidence>
<feature type="transmembrane region" description="Helical" evidence="2">
    <location>
        <begin position="119"/>
        <end position="142"/>
    </location>
</feature>
<keyword evidence="2" id="KW-1133">Transmembrane helix</keyword>
<organism evidence="3">
    <name type="scientific">Halomonas sp. RT37</name>
    <dbReference type="NCBI Taxonomy" id="2950872"/>
    <lineage>
        <taxon>Bacteria</taxon>
        <taxon>Pseudomonadati</taxon>
        <taxon>Pseudomonadota</taxon>
        <taxon>Gammaproteobacteria</taxon>
        <taxon>Oceanospirillales</taxon>
        <taxon>Halomonadaceae</taxon>
        <taxon>Halomonas</taxon>
    </lineage>
</organism>
<keyword evidence="2" id="KW-0812">Transmembrane</keyword>
<reference evidence="3" key="1">
    <citation type="submission" date="2022-06" db="EMBL/GenBank/DDBJ databases">
        <title>A novel DMS-producing enzyme.</title>
        <authorList>
            <person name="Zhang Y."/>
        </authorList>
    </citation>
    <scope>NUCLEOTIDE SEQUENCE</scope>
    <source>
        <strain evidence="3">RT37</strain>
    </source>
</reference>
<dbReference type="PANTHER" id="PTHR34980:SF3">
    <property type="entry name" value="BLR8105 PROTEIN"/>
    <property type="match status" value="1"/>
</dbReference>
<gene>
    <name evidence="3" type="ORF">NFG58_18705</name>
</gene>
<feature type="transmembrane region" description="Helical" evidence="2">
    <location>
        <begin position="165"/>
        <end position="183"/>
    </location>
</feature>
<dbReference type="Pfam" id="PF05656">
    <property type="entry name" value="DUF805"/>
    <property type="match status" value="1"/>
</dbReference>
<dbReference type="AlphaFoldDB" id="A0AAU7KGP6"/>
<sequence>MTNESTTLDNSNEINFPSDTEISNTQGDANDRQAANKNPGLWSTNGRIGRVRYFNRLTLPVLFVYAVHGILIYYSLTATPAAAETAASAFTISQFVLGIPLTIFALIQGKRRLNDLNKSGWLMLLFFIPLINLIPFIMVTFIKGSDGDNRFGAEPSPLTSNEMTLFWFLTGLSVVACVALASLTL</sequence>
<evidence type="ECO:0000256" key="1">
    <source>
        <dbReference type="SAM" id="MobiDB-lite"/>
    </source>
</evidence>
<dbReference type="InterPro" id="IPR008523">
    <property type="entry name" value="DUF805"/>
</dbReference>
<feature type="region of interest" description="Disordered" evidence="1">
    <location>
        <begin position="1"/>
        <end position="38"/>
    </location>
</feature>
<dbReference type="RefSeq" id="WP_222517094.1">
    <property type="nucleotide sequence ID" value="NZ_CP098827.1"/>
</dbReference>
<name>A0AAU7KGP6_9GAMM</name>
<dbReference type="PANTHER" id="PTHR34980">
    <property type="entry name" value="INNER MEMBRANE PROTEIN-RELATED-RELATED"/>
    <property type="match status" value="1"/>
</dbReference>
<keyword evidence="2" id="KW-0472">Membrane</keyword>
<feature type="transmembrane region" description="Helical" evidence="2">
    <location>
        <begin position="88"/>
        <end position="107"/>
    </location>
</feature>
<feature type="transmembrane region" description="Helical" evidence="2">
    <location>
        <begin position="57"/>
        <end position="76"/>
    </location>
</feature>
<dbReference type="EMBL" id="CP098827">
    <property type="protein sequence ID" value="XBO70612.1"/>
    <property type="molecule type" value="Genomic_DNA"/>
</dbReference>
<accession>A0AAU7KGP6</accession>
<proteinExistence type="predicted"/>
<protein>
    <submittedName>
        <fullName evidence="3">DUF805 domain-containing protein</fullName>
    </submittedName>
</protein>
<dbReference type="GO" id="GO:0005886">
    <property type="term" value="C:plasma membrane"/>
    <property type="evidence" value="ECO:0007669"/>
    <property type="project" value="TreeGrafter"/>
</dbReference>
<evidence type="ECO:0000313" key="3">
    <source>
        <dbReference type="EMBL" id="XBO70612.1"/>
    </source>
</evidence>